<dbReference type="GO" id="GO:0120104">
    <property type="term" value="C:mitotic actomyosin contractile ring, proximal layer"/>
    <property type="evidence" value="ECO:0007669"/>
    <property type="project" value="TreeGrafter"/>
</dbReference>
<dbReference type="CDD" id="cd00174">
    <property type="entry name" value="SH3"/>
    <property type="match status" value="1"/>
</dbReference>
<organism evidence="12 13">
    <name type="scientific">Geotrichum candidum</name>
    <name type="common">Oospora lactis</name>
    <name type="synonym">Dipodascus geotrichum</name>
    <dbReference type="NCBI Taxonomy" id="1173061"/>
    <lineage>
        <taxon>Eukaryota</taxon>
        <taxon>Fungi</taxon>
        <taxon>Dikarya</taxon>
        <taxon>Ascomycota</taxon>
        <taxon>Saccharomycotina</taxon>
        <taxon>Dipodascomycetes</taxon>
        <taxon>Dipodascales</taxon>
        <taxon>Dipodascaceae</taxon>
        <taxon>Geotrichum</taxon>
    </lineage>
</organism>
<protein>
    <submittedName>
        <fullName evidence="12">Similar to Saccharomyces cerevisiae YMR032W HOF1 Bud neck-localized, SH3 domain-containing protein required for cytokinesis</fullName>
    </submittedName>
</protein>
<sequence length="1023" mass="113327">MEQPDPLSFSNHFWGKQENGVNVLLTHFNNTKQTAEEIKTFYKERAAIEEDYAKRLMSLSRKSLGAHEVGTLKTALDDIRITTEALGKTHSNAASQFKVELDDPLTAFNSTLRTRRKAIHQLMEKLTKAKVNQQQVVDRAREKYEADCLKLNGYSAQQNLLLGKELERNNQKLEKVMISIESNKRDYQNSLRSLAEITERWTSEWKVSCDKLQDLEEERVGFFKTNLWGYTNIVSTVCVSDDEGCENIRVALEKCDVNTDFEALINQRATGSEIMEPPEFIDYAVGETHDKPKKFSIAQFARVSSLTDSAMDSGYDPTGSVMLRTSVSLAKSTSAASIMSQSTDARTMLVNRQAPTLQSVNEQPHQLSHQSHQSQPPQQHQQHQQHQQQQQQNQHSDLASSSFGAVPSFTHPQESSNYQISPQPSPMQDEMSRQPSVYSASSADDSEHVQVNPYNIQPPKSTDSPVQQQQQQEPEHQPAPAQQEEPPRRTWASPLRARTSRMDVSSPTTKTRATDNERTNTGRFGSPVAPSGDSSVGTGSTSSTRQVLTMGDNMFDLGVSAKKSPFDARPKSASPLKSFSKDDPLVMALERLKSTSTNGTDTQQQDDLPPPGRSPYTATSGTLRSNTGSTSSLVPPKAAHKATDMKLTQVKYSSQTKELFDTDEQPPQSQFQRARSNTSGGSFRGSISHQPSNASIRQQQRPQTMYEPGYGASNPEFGRSGTRGGHQGSMSGSVSPSPYDMRRSASPVPHHSIARSGSPLPHQQMDYRRSASPAPYQQQQQQDFRRSASPAPFQQAQQGDFRRSMSPNPQAGEFRDSTSPNPDYRRSASPAPYQNNHHYPASGRGSVAGGGADFRRAASPNPHPNDFSRSPSPNPMMQQQQQPDYRRSMSPNPQMGDFSRSASPAPFQQSQQRPGSSMDLNRNRSVSPNPYAAPPRANSTASAYGAPAGQPQLPTTTRDGQPVKVYGRAMYDYRAAIPEELSFRAGEIMLVTKMLDDGWWICETLADGRSGYVPSNFLKTMNV</sequence>
<comment type="subcellular location">
    <subcellularLocation>
        <location evidence="1">Cytoplasm</location>
        <location evidence="1">Cytoskeleton</location>
    </subcellularLocation>
</comment>
<evidence type="ECO:0000256" key="2">
    <source>
        <dbReference type="ARBA" id="ARBA00022443"/>
    </source>
</evidence>
<feature type="compositionally biased region" description="Polar residues" evidence="9">
    <location>
        <begin position="502"/>
        <end position="511"/>
    </location>
</feature>
<evidence type="ECO:0000313" key="13">
    <source>
        <dbReference type="Proteomes" id="UP000242525"/>
    </source>
</evidence>
<dbReference type="PANTHER" id="PTHR23065">
    <property type="entry name" value="PROLINE-SERINE-THREONINE PHOSPHATASE INTERACTING PROTEIN 1"/>
    <property type="match status" value="1"/>
</dbReference>
<evidence type="ECO:0000256" key="4">
    <source>
        <dbReference type="ARBA" id="ARBA00022553"/>
    </source>
</evidence>
<feature type="compositionally biased region" description="Polar residues" evidence="9">
    <location>
        <begin position="616"/>
        <end position="633"/>
    </location>
</feature>
<comment type="caution">
    <text evidence="12">The sequence shown here is derived from an EMBL/GenBank/DDBJ whole genome shotgun (WGS) entry which is preliminary data.</text>
</comment>
<keyword evidence="3" id="KW-0963">Cytoplasm</keyword>
<feature type="compositionally biased region" description="Low complexity" evidence="9">
    <location>
        <begin position="531"/>
        <end position="544"/>
    </location>
</feature>
<feature type="compositionally biased region" description="Low complexity" evidence="9">
    <location>
        <begin position="868"/>
        <end position="883"/>
    </location>
</feature>
<dbReference type="InterPro" id="IPR031160">
    <property type="entry name" value="F_BAR_dom"/>
</dbReference>
<evidence type="ECO:0000259" key="10">
    <source>
        <dbReference type="PROSITE" id="PS50002"/>
    </source>
</evidence>
<evidence type="ECO:0000256" key="6">
    <source>
        <dbReference type="PROSITE-ProRule" id="PRU00192"/>
    </source>
</evidence>
<feature type="compositionally biased region" description="Polar residues" evidence="9">
    <location>
        <begin position="918"/>
        <end position="928"/>
    </location>
</feature>
<dbReference type="Pfam" id="PF00611">
    <property type="entry name" value="FCH"/>
    <property type="match status" value="1"/>
</dbReference>
<keyword evidence="4" id="KW-0597">Phosphoprotein</keyword>
<feature type="compositionally biased region" description="Polar residues" evidence="9">
    <location>
        <begin position="410"/>
        <end position="422"/>
    </location>
</feature>
<evidence type="ECO:0000259" key="11">
    <source>
        <dbReference type="PROSITE" id="PS51741"/>
    </source>
</evidence>
<evidence type="ECO:0000256" key="3">
    <source>
        <dbReference type="ARBA" id="ARBA00022490"/>
    </source>
</evidence>
<evidence type="ECO:0000256" key="8">
    <source>
        <dbReference type="SAM" id="Coils"/>
    </source>
</evidence>
<dbReference type="InterPro" id="IPR001060">
    <property type="entry name" value="FCH_dom"/>
</dbReference>
<dbReference type="OrthoDB" id="27823at2759"/>
<feature type="compositionally biased region" description="Polar residues" evidence="9">
    <location>
        <begin position="594"/>
        <end position="606"/>
    </location>
</feature>
<feature type="compositionally biased region" description="Polar residues" evidence="9">
    <location>
        <begin position="452"/>
        <end position="466"/>
    </location>
</feature>
<dbReference type="Gene3D" id="1.20.1270.60">
    <property type="entry name" value="Arfaptin homology (AH) domain/BAR domain"/>
    <property type="match status" value="1"/>
</dbReference>
<dbReference type="Pfam" id="PF00018">
    <property type="entry name" value="SH3_1"/>
    <property type="match status" value="1"/>
</dbReference>
<feature type="domain" description="F-BAR" evidence="11">
    <location>
        <begin position="7"/>
        <end position="260"/>
    </location>
</feature>
<accession>A0A0J9X764</accession>
<evidence type="ECO:0000256" key="1">
    <source>
        <dbReference type="ARBA" id="ARBA00004245"/>
    </source>
</evidence>
<dbReference type="GO" id="GO:0005543">
    <property type="term" value="F:phospholipid binding"/>
    <property type="evidence" value="ECO:0007669"/>
    <property type="project" value="TreeGrafter"/>
</dbReference>
<dbReference type="PANTHER" id="PTHR23065:SF7">
    <property type="entry name" value="NOSTRIN, ISOFORM H"/>
    <property type="match status" value="1"/>
</dbReference>
<keyword evidence="2 6" id="KW-0728">SH3 domain</keyword>
<proteinExistence type="predicted"/>
<name>A0A0J9X764_GEOCN</name>
<feature type="compositionally biased region" description="Polar residues" evidence="9">
    <location>
        <begin position="433"/>
        <end position="443"/>
    </location>
</feature>
<dbReference type="InterPro" id="IPR036028">
    <property type="entry name" value="SH3-like_dom_sf"/>
</dbReference>
<feature type="compositionally biased region" description="Low complexity" evidence="9">
    <location>
        <begin position="777"/>
        <end position="798"/>
    </location>
</feature>
<dbReference type="PRINTS" id="PR00452">
    <property type="entry name" value="SH3DOMAIN"/>
</dbReference>
<feature type="compositionally biased region" description="Low complexity" evidence="9">
    <location>
        <begin position="363"/>
        <end position="396"/>
    </location>
</feature>
<dbReference type="SMART" id="SM00326">
    <property type="entry name" value="SH3"/>
    <property type="match status" value="1"/>
</dbReference>
<keyword evidence="13" id="KW-1185">Reference proteome</keyword>
<dbReference type="Proteomes" id="UP000242525">
    <property type="component" value="Unassembled WGS sequence"/>
</dbReference>
<dbReference type="FunFam" id="1.20.1270.60:FF:000045">
    <property type="entry name" value="Cell division control protein"/>
    <property type="match status" value="1"/>
</dbReference>
<dbReference type="Gene3D" id="2.30.30.40">
    <property type="entry name" value="SH3 Domains"/>
    <property type="match status" value="1"/>
</dbReference>
<dbReference type="SUPFAM" id="SSF50044">
    <property type="entry name" value="SH3-domain"/>
    <property type="match status" value="1"/>
</dbReference>
<dbReference type="SUPFAM" id="SSF103657">
    <property type="entry name" value="BAR/IMD domain-like"/>
    <property type="match status" value="1"/>
</dbReference>
<dbReference type="AlphaFoldDB" id="A0A0J9X764"/>
<dbReference type="GO" id="GO:0009898">
    <property type="term" value="C:cytoplasmic side of plasma membrane"/>
    <property type="evidence" value="ECO:0007669"/>
    <property type="project" value="TreeGrafter"/>
</dbReference>
<feature type="compositionally biased region" description="Low complexity" evidence="9">
    <location>
        <begin position="467"/>
        <end position="484"/>
    </location>
</feature>
<evidence type="ECO:0000256" key="5">
    <source>
        <dbReference type="ARBA" id="ARBA00023212"/>
    </source>
</evidence>
<feature type="compositionally biased region" description="Polar residues" evidence="9">
    <location>
        <begin position="665"/>
        <end position="703"/>
    </location>
</feature>
<dbReference type="STRING" id="1173061.A0A0J9X764"/>
<dbReference type="InterPro" id="IPR027267">
    <property type="entry name" value="AH/BAR_dom_sf"/>
</dbReference>
<evidence type="ECO:0000313" key="12">
    <source>
        <dbReference type="EMBL" id="CDO52998.1"/>
    </source>
</evidence>
<keyword evidence="5" id="KW-0206">Cytoskeleton</keyword>
<feature type="compositionally biased region" description="Low complexity" evidence="9">
    <location>
        <begin position="899"/>
        <end position="914"/>
    </location>
</feature>
<evidence type="ECO:0000256" key="7">
    <source>
        <dbReference type="PROSITE-ProRule" id="PRU01077"/>
    </source>
</evidence>
<dbReference type="EMBL" id="CCBN010000004">
    <property type="protein sequence ID" value="CDO52998.1"/>
    <property type="molecule type" value="Genomic_DNA"/>
</dbReference>
<feature type="coiled-coil region" evidence="8">
    <location>
        <begin position="123"/>
        <end position="190"/>
    </location>
</feature>
<feature type="region of interest" description="Disordered" evidence="9">
    <location>
        <begin position="357"/>
        <end position="960"/>
    </location>
</feature>
<dbReference type="GO" id="GO:0030036">
    <property type="term" value="P:actin cytoskeleton organization"/>
    <property type="evidence" value="ECO:0007669"/>
    <property type="project" value="UniProtKB-ARBA"/>
</dbReference>
<dbReference type="PROSITE" id="PS51741">
    <property type="entry name" value="F_BAR"/>
    <property type="match status" value="1"/>
</dbReference>
<dbReference type="CDD" id="cd07651">
    <property type="entry name" value="F-BAR_PombeCdc15_like"/>
    <property type="match status" value="1"/>
</dbReference>
<gene>
    <name evidence="12" type="ORF">BN980_GECA04s02661g</name>
</gene>
<evidence type="ECO:0000256" key="9">
    <source>
        <dbReference type="SAM" id="MobiDB-lite"/>
    </source>
</evidence>
<feature type="domain" description="SH3" evidence="10">
    <location>
        <begin position="962"/>
        <end position="1023"/>
    </location>
</feature>
<dbReference type="InterPro" id="IPR001452">
    <property type="entry name" value="SH3_domain"/>
</dbReference>
<dbReference type="PROSITE" id="PS50002">
    <property type="entry name" value="SH3"/>
    <property type="match status" value="1"/>
</dbReference>
<keyword evidence="7 8" id="KW-0175">Coiled coil</keyword>
<dbReference type="SMART" id="SM00055">
    <property type="entry name" value="FCH"/>
    <property type="match status" value="1"/>
</dbReference>
<reference evidence="12" key="1">
    <citation type="submission" date="2014-03" db="EMBL/GenBank/DDBJ databases">
        <authorList>
            <person name="Casaregola S."/>
        </authorList>
    </citation>
    <scope>NUCLEOTIDE SEQUENCE [LARGE SCALE GENOMIC DNA]</scope>
    <source>
        <strain evidence="12">CLIB 918</strain>
    </source>
</reference>